<name>A0A136J4X3_9PEZI</name>
<sequence length="297" mass="33706">MQHNYFTGNHILQSSHGPLSHYAKERPLILYAYSESEYGRENFKFFLDQGLHGAADFIFIFNGKSDLIKLVPNESNIRVVERSNTCFDLGAFGEVLQEDDLWKKYKRFITLNASIRGPFIPFWSDKCWSDVYLDKLTNATKLVGMTANCGPPGHLHSMIWATDDVGMALLLHPPHKPNEDGTSSGHPWTVGYSTCYATFWDAVESEAWTTQMLLREGYHVKAMMSSWSAMPGDTYWDECGYHPGDPLMNGAYFGTNVHPYETLFFKTNRGIDPALLKMMTTLHSKPPSTKRSYDLCG</sequence>
<evidence type="ECO:0000313" key="2">
    <source>
        <dbReference type="Proteomes" id="UP000070501"/>
    </source>
</evidence>
<dbReference type="AlphaFoldDB" id="A0A136J4X3"/>
<dbReference type="InParanoid" id="A0A136J4X3"/>
<reference evidence="2" key="1">
    <citation type="submission" date="2016-02" db="EMBL/GenBank/DDBJ databases">
        <title>Draft genome sequence of Microdochium bolleyi, a fungal endophyte of beachgrass.</title>
        <authorList>
            <consortium name="DOE Joint Genome Institute"/>
            <person name="David A.S."/>
            <person name="May G."/>
            <person name="Haridas S."/>
            <person name="Lim J."/>
            <person name="Wang M."/>
            <person name="Labutti K."/>
            <person name="Lipzen A."/>
            <person name="Barry K."/>
            <person name="Grigoriev I.V."/>
        </authorList>
    </citation>
    <scope>NUCLEOTIDE SEQUENCE [LARGE SCALE GENOMIC DNA]</scope>
    <source>
        <strain evidence="2">J235TASD1</strain>
    </source>
</reference>
<evidence type="ECO:0000313" key="1">
    <source>
        <dbReference type="EMBL" id="KXJ92026.1"/>
    </source>
</evidence>
<dbReference type="STRING" id="196109.A0A136J4X3"/>
<organism evidence="1 2">
    <name type="scientific">Microdochium bolleyi</name>
    <dbReference type="NCBI Taxonomy" id="196109"/>
    <lineage>
        <taxon>Eukaryota</taxon>
        <taxon>Fungi</taxon>
        <taxon>Dikarya</taxon>
        <taxon>Ascomycota</taxon>
        <taxon>Pezizomycotina</taxon>
        <taxon>Sordariomycetes</taxon>
        <taxon>Xylariomycetidae</taxon>
        <taxon>Xylariales</taxon>
        <taxon>Microdochiaceae</taxon>
        <taxon>Microdochium</taxon>
    </lineage>
</organism>
<gene>
    <name evidence="1" type="ORF">Micbo1qcDRAFT_183379</name>
</gene>
<keyword evidence="2" id="KW-1185">Reference proteome</keyword>
<dbReference type="EMBL" id="KQ964249">
    <property type="protein sequence ID" value="KXJ92026.1"/>
    <property type="molecule type" value="Genomic_DNA"/>
</dbReference>
<protein>
    <submittedName>
        <fullName evidence="1">Uncharacterized protein</fullName>
    </submittedName>
</protein>
<accession>A0A136J4X3</accession>
<proteinExistence type="predicted"/>
<dbReference type="Proteomes" id="UP000070501">
    <property type="component" value="Unassembled WGS sequence"/>
</dbReference>
<dbReference type="OrthoDB" id="526941at2759"/>